<gene>
    <name evidence="2" type="ORF">BTN49_2018</name>
</gene>
<dbReference type="Proteomes" id="UP000219020">
    <property type="component" value="Unassembled WGS sequence"/>
</dbReference>
<accession>A0A2A5T298</accession>
<name>A0A2A5T298_9GAMM</name>
<organism evidence="2 3">
    <name type="scientific">Candidatus Enterovibrio escicola</name>
    <dbReference type="NCBI Taxonomy" id="1927127"/>
    <lineage>
        <taxon>Bacteria</taxon>
        <taxon>Pseudomonadati</taxon>
        <taxon>Pseudomonadota</taxon>
        <taxon>Gammaproteobacteria</taxon>
        <taxon>Vibrionales</taxon>
        <taxon>Vibrionaceae</taxon>
        <taxon>Enterovibrio</taxon>
    </lineage>
</organism>
<protein>
    <submittedName>
        <fullName evidence="2">Uncharacterized protein</fullName>
    </submittedName>
</protein>
<dbReference type="EMBL" id="NBYY01000022">
    <property type="protein sequence ID" value="PCS22289.1"/>
    <property type="molecule type" value="Genomic_DNA"/>
</dbReference>
<reference evidence="3" key="1">
    <citation type="submission" date="2017-04" db="EMBL/GenBank/DDBJ databases">
        <title>Genome evolution of the luminous symbionts of deep sea anglerfish.</title>
        <authorList>
            <person name="Hendry T.A."/>
        </authorList>
    </citation>
    <scope>NUCLEOTIDE SEQUENCE [LARGE SCALE GENOMIC DNA]</scope>
</reference>
<sequence length="39" mass="4528">MTSEKLGVFSIQEGKSSRSRRHRRQKASELFMLKSLCSQ</sequence>
<dbReference type="AlphaFoldDB" id="A0A2A5T298"/>
<feature type="region of interest" description="Disordered" evidence="1">
    <location>
        <begin position="1"/>
        <end position="25"/>
    </location>
</feature>
<evidence type="ECO:0000256" key="1">
    <source>
        <dbReference type="SAM" id="MobiDB-lite"/>
    </source>
</evidence>
<comment type="caution">
    <text evidence="2">The sequence shown here is derived from an EMBL/GenBank/DDBJ whole genome shotgun (WGS) entry which is preliminary data.</text>
</comment>
<evidence type="ECO:0000313" key="2">
    <source>
        <dbReference type="EMBL" id="PCS22289.1"/>
    </source>
</evidence>
<evidence type="ECO:0000313" key="3">
    <source>
        <dbReference type="Proteomes" id="UP000219020"/>
    </source>
</evidence>
<proteinExistence type="predicted"/>
<keyword evidence="3" id="KW-1185">Reference proteome</keyword>